<dbReference type="EMBL" id="MARB01000012">
    <property type="protein sequence ID" value="ODJ87390.1"/>
    <property type="molecule type" value="Genomic_DNA"/>
</dbReference>
<dbReference type="Gene3D" id="3.40.1580.10">
    <property type="entry name" value="SMI1/KNR4-like"/>
    <property type="match status" value="1"/>
</dbReference>
<dbReference type="AlphaFoldDB" id="A0A7Z0VKS3"/>
<name>A0A7Z0VKS3_9GAMM</name>
<dbReference type="SUPFAM" id="SSF160631">
    <property type="entry name" value="SMI1/KNR4-like"/>
    <property type="match status" value="1"/>
</dbReference>
<protein>
    <recommendedName>
        <fullName evidence="3">Knr4/Smi1-like domain-containing protein</fullName>
    </recommendedName>
</protein>
<gene>
    <name evidence="1" type="ORF">CODIS_23650</name>
</gene>
<comment type="caution">
    <text evidence="1">The sequence shown here is derived from an EMBL/GenBank/DDBJ whole genome shotgun (WGS) entry which is preliminary data.</text>
</comment>
<dbReference type="Proteomes" id="UP000094769">
    <property type="component" value="Unassembled WGS sequence"/>
</dbReference>
<reference evidence="1 2" key="1">
    <citation type="submission" date="2016-06" db="EMBL/GenBank/DDBJ databases">
        <title>Genome sequence of endosymbiont of Candidatus Endolucinida thiodiazotropha.</title>
        <authorList>
            <person name="Poehlein A."/>
            <person name="Koenig S."/>
            <person name="Heiden S.E."/>
            <person name="Thuermer A."/>
            <person name="Voget S."/>
            <person name="Daniel R."/>
            <person name="Markert S."/>
            <person name="Gros O."/>
            <person name="Schweder T."/>
        </authorList>
    </citation>
    <scope>NUCLEOTIDE SEQUENCE [LARGE SCALE GENOMIC DNA]</scope>
    <source>
        <strain evidence="1 2">COS</strain>
    </source>
</reference>
<evidence type="ECO:0000313" key="2">
    <source>
        <dbReference type="Proteomes" id="UP000094769"/>
    </source>
</evidence>
<evidence type="ECO:0008006" key="3">
    <source>
        <dbReference type="Google" id="ProtNLM"/>
    </source>
</evidence>
<dbReference type="Pfam" id="PF14568">
    <property type="entry name" value="SUKH_6"/>
    <property type="match status" value="1"/>
</dbReference>
<keyword evidence="2" id="KW-1185">Reference proteome</keyword>
<organism evidence="1 2">
    <name type="scientific">Candidatus Thiodiazotropha endolucinida</name>
    <dbReference type="NCBI Taxonomy" id="1655433"/>
    <lineage>
        <taxon>Bacteria</taxon>
        <taxon>Pseudomonadati</taxon>
        <taxon>Pseudomonadota</taxon>
        <taxon>Gammaproteobacteria</taxon>
        <taxon>Chromatiales</taxon>
        <taxon>Sedimenticolaceae</taxon>
        <taxon>Candidatus Thiodiazotropha</taxon>
    </lineage>
</organism>
<accession>A0A7Z0VKS3</accession>
<dbReference type="InterPro" id="IPR037883">
    <property type="entry name" value="Knr4/Smi1-like_sf"/>
</dbReference>
<evidence type="ECO:0000313" key="1">
    <source>
        <dbReference type="EMBL" id="ODJ87390.1"/>
    </source>
</evidence>
<proteinExistence type="predicted"/>
<sequence length="120" mass="14110">MPLEYKKFLKNLGKSSGTFLQGTDIFFDSILEIQEWAVELLEEEGKSSLLPKNAFIIFMHQGYEFGYFLLGESEDPQVYFYSEGMNYPEARWESVSYFFENALAGEMQVRQEYEINRDSH</sequence>